<dbReference type="InterPro" id="IPR050961">
    <property type="entry name" value="BolA/IbaG_stress_morph_reg"/>
</dbReference>
<dbReference type="Gene3D" id="3.30.300.90">
    <property type="entry name" value="BolA-like"/>
    <property type="match status" value="1"/>
</dbReference>
<dbReference type="AlphaFoldDB" id="A0A182NCL1"/>
<evidence type="ECO:0008006" key="5">
    <source>
        <dbReference type="Google" id="ProtNLM"/>
    </source>
</evidence>
<sequence>MNSIIRSRFSIKQFALLSKFHSPVAAMATTTANPIEAAIRTGLTKELAPVHLEVVNESYMHNVPKGSETHFKVLVVSQQFDGLPLIKRHRLVNDIVKTQLAGDFVHALSIVAKTPQQWDEAYKLQPSPNCKGGFGK</sequence>
<dbReference type="InterPro" id="IPR036065">
    <property type="entry name" value="BolA-like_sf"/>
</dbReference>
<proteinExistence type="inferred from homology"/>
<organism evidence="3 4">
    <name type="scientific">Anopheles dirus</name>
    <dbReference type="NCBI Taxonomy" id="7168"/>
    <lineage>
        <taxon>Eukaryota</taxon>
        <taxon>Metazoa</taxon>
        <taxon>Ecdysozoa</taxon>
        <taxon>Arthropoda</taxon>
        <taxon>Hexapoda</taxon>
        <taxon>Insecta</taxon>
        <taxon>Pterygota</taxon>
        <taxon>Neoptera</taxon>
        <taxon>Endopterygota</taxon>
        <taxon>Diptera</taxon>
        <taxon>Nematocera</taxon>
        <taxon>Culicoidea</taxon>
        <taxon>Culicidae</taxon>
        <taxon>Anophelinae</taxon>
        <taxon>Anopheles</taxon>
    </lineage>
</organism>
<evidence type="ECO:0000313" key="4">
    <source>
        <dbReference type="Proteomes" id="UP000075884"/>
    </source>
</evidence>
<protein>
    <recommendedName>
        <fullName evidence="5">BolA</fullName>
    </recommendedName>
</protein>
<dbReference type="InterPro" id="IPR002634">
    <property type="entry name" value="BolA"/>
</dbReference>
<dbReference type="SUPFAM" id="SSF82657">
    <property type="entry name" value="BolA-like"/>
    <property type="match status" value="1"/>
</dbReference>
<dbReference type="Proteomes" id="UP000075884">
    <property type="component" value="Unassembled WGS sequence"/>
</dbReference>
<reference evidence="3" key="2">
    <citation type="submission" date="2020-05" db="UniProtKB">
        <authorList>
            <consortium name="EnsemblMetazoa"/>
        </authorList>
    </citation>
    <scope>IDENTIFICATION</scope>
    <source>
        <strain evidence="3">WRAIR2</strain>
    </source>
</reference>
<dbReference type="PANTHER" id="PTHR46229">
    <property type="entry name" value="BOLA TRANSCRIPTION REGULATOR"/>
    <property type="match status" value="1"/>
</dbReference>
<dbReference type="Pfam" id="PF01722">
    <property type="entry name" value="BolA"/>
    <property type="match status" value="1"/>
</dbReference>
<dbReference type="STRING" id="7168.A0A182NCL1"/>
<dbReference type="FunFam" id="3.30.300.90:FF:000001">
    <property type="entry name" value="Transcriptional regulator BolA"/>
    <property type="match status" value="1"/>
</dbReference>
<dbReference type="PANTHER" id="PTHR46229:SF2">
    <property type="entry name" value="BOLA-LIKE PROTEIN 1"/>
    <property type="match status" value="1"/>
</dbReference>
<reference evidence="4" key="1">
    <citation type="submission" date="2013-03" db="EMBL/GenBank/DDBJ databases">
        <title>The Genome Sequence of Anopheles dirus WRAIR2.</title>
        <authorList>
            <consortium name="The Broad Institute Genomics Platform"/>
            <person name="Neafsey D.E."/>
            <person name="Walton C."/>
            <person name="Walker B."/>
            <person name="Young S.K."/>
            <person name="Zeng Q."/>
            <person name="Gargeya S."/>
            <person name="Fitzgerald M."/>
            <person name="Haas B."/>
            <person name="Abouelleil A."/>
            <person name="Allen A.W."/>
            <person name="Alvarado L."/>
            <person name="Arachchi H.M."/>
            <person name="Berlin A.M."/>
            <person name="Chapman S.B."/>
            <person name="Gainer-Dewar J."/>
            <person name="Goldberg J."/>
            <person name="Griggs A."/>
            <person name="Gujja S."/>
            <person name="Hansen M."/>
            <person name="Howarth C."/>
            <person name="Imamovic A."/>
            <person name="Ireland A."/>
            <person name="Larimer J."/>
            <person name="McCowan C."/>
            <person name="Murphy C."/>
            <person name="Pearson M."/>
            <person name="Poon T.W."/>
            <person name="Priest M."/>
            <person name="Roberts A."/>
            <person name="Saif S."/>
            <person name="Shea T."/>
            <person name="Sisk P."/>
            <person name="Sykes S."/>
            <person name="Wortman J."/>
            <person name="Nusbaum C."/>
            <person name="Birren B."/>
        </authorList>
    </citation>
    <scope>NUCLEOTIDE SEQUENCE [LARGE SCALE GENOMIC DNA]</scope>
    <source>
        <strain evidence="4">WRAIR2</strain>
    </source>
</reference>
<accession>A0A182NCL1</accession>
<evidence type="ECO:0000256" key="1">
    <source>
        <dbReference type="ARBA" id="ARBA00005578"/>
    </source>
</evidence>
<dbReference type="EnsemblMetazoa" id="ADIR005375-RA">
    <property type="protein sequence ID" value="ADIR005375-PA"/>
    <property type="gene ID" value="ADIR005375"/>
</dbReference>
<dbReference type="GO" id="GO:0005739">
    <property type="term" value="C:mitochondrion"/>
    <property type="evidence" value="ECO:0007669"/>
    <property type="project" value="TreeGrafter"/>
</dbReference>
<name>A0A182NCL1_9DIPT</name>
<comment type="similarity">
    <text evidence="1 2">Belongs to the BolA/IbaG family.</text>
</comment>
<evidence type="ECO:0000256" key="2">
    <source>
        <dbReference type="RuleBase" id="RU003860"/>
    </source>
</evidence>
<keyword evidence="4" id="KW-1185">Reference proteome</keyword>
<dbReference type="GO" id="GO:1990229">
    <property type="term" value="C:iron-sulfur cluster assembly complex"/>
    <property type="evidence" value="ECO:0007669"/>
    <property type="project" value="UniProtKB-ARBA"/>
</dbReference>
<evidence type="ECO:0000313" key="3">
    <source>
        <dbReference type="EnsemblMetazoa" id="ADIR005375-PA"/>
    </source>
</evidence>
<dbReference type="VEuPathDB" id="VectorBase:ADIR005375"/>